<feature type="domain" description="HTH cro/C1-type" evidence="3">
    <location>
        <begin position="106"/>
        <end position="160"/>
    </location>
</feature>
<dbReference type="eggNOG" id="COG1396">
    <property type="taxonomic scope" value="Bacteria"/>
</dbReference>
<keyword evidence="1 4" id="KW-0238">DNA-binding</keyword>
<dbReference type="STRING" id="411471.SUBVAR_05741"/>
<dbReference type="SUPFAM" id="SSF47413">
    <property type="entry name" value="lambda repressor-like DNA-binding domains"/>
    <property type="match status" value="1"/>
</dbReference>
<dbReference type="EMBL" id="ACBY02000023">
    <property type="protein sequence ID" value="EFB75961.1"/>
    <property type="molecule type" value="Genomic_DNA"/>
</dbReference>
<protein>
    <submittedName>
        <fullName evidence="4">DNA-binding helix-turn-helix protein</fullName>
    </submittedName>
</protein>
<evidence type="ECO:0000256" key="2">
    <source>
        <dbReference type="SAM" id="Phobius"/>
    </source>
</evidence>
<comment type="caution">
    <text evidence="4">The sequence shown here is derived from an EMBL/GenBank/DDBJ whole genome shotgun (WGS) entry which is preliminary data.</text>
</comment>
<sequence>MQVPTTAATLDGAKDAFDFLHGDISTLFCACGIYAGFAVCNDLQNGLTRYFSAAGMNRRFWLTGRYVCWLLGALCLLLADFVLAIVFAIPLQGCEVPLFSMLSQNLKTIRKSKGLSQQELAVKLNVVRQTISKWEQGLSVPDSEMLISISEVLETPVSILLGENVVLPEADTLKAISEKLEVINLQMAQKKNTRRKIIHWSLIGLCAIIMAIFVVLYFWKSPYQAWNYADPETAVLGVAFHSLEWLFVRVAPLAFVGAIIGIVLTRKKS</sequence>
<dbReference type="PROSITE" id="PS50943">
    <property type="entry name" value="HTH_CROC1"/>
    <property type="match status" value="1"/>
</dbReference>
<evidence type="ECO:0000259" key="3">
    <source>
        <dbReference type="PROSITE" id="PS50943"/>
    </source>
</evidence>
<organism evidence="4 5">
    <name type="scientific">Subdoligranulum variabile DSM 15176</name>
    <dbReference type="NCBI Taxonomy" id="411471"/>
    <lineage>
        <taxon>Bacteria</taxon>
        <taxon>Bacillati</taxon>
        <taxon>Bacillota</taxon>
        <taxon>Clostridia</taxon>
        <taxon>Eubacteriales</taxon>
        <taxon>Oscillospiraceae</taxon>
        <taxon>Subdoligranulum</taxon>
    </lineage>
</organism>
<feature type="transmembrane region" description="Helical" evidence="2">
    <location>
        <begin position="66"/>
        <end position="91"/>
    </location>
</feature>
<reference evidence="4" key="1">
    <citation type="submission" date="2009-12" db="EMBL/GenBank/DDBJ databases">
        <authorList>
            <person name="Weinstock G."/>
            <person name="Sodergren E."/>
            <person name="Clifton S."/>
            <person name="Fulton L."/>
            <person name="Fulton B."/>
            <person name="Courtney L."/>
            <person name="Fronick C."/>
            <person name="Harrison M."/>
            <person name="Strong C."/>
            <person name="Farmer C."/>
            <person name="Delahaunty K."/>
            <person name="Markovic C."/>
            <person name="Hall O."/>
            <person name="Minx P."/>
            <person name="Tomlinson C."/>
            <person name="Mitreva M."/>
            <person name="Nelson J."/>
            <person name="Hou S."/>
            <person name="Wollam A."/>
            <person name="Pepin K.H."/>
            <person name="Johnson M."/>
            <person name="Bhonagiri V."/>
            <person name="Nash W.E."/>
            <person name="Warren W."/>
            <person name="Chinwalla A."/>
            <person name="Mardis E.R."/>
            <person name="Wilson R.K."/>
        </authorList>
    </citation>
    <scope>NUCLEOTIDE SEQUENCE [LARGE SCALE GENOMIC DNA]</scope>
    <source>
        <strain evidence="4">DSM 15176</strain>
    </source>
</reference>
<dbReference type="Gene3D" id="1.10.260.40">
    <property type="entry name" value="lambda repressor-like DNA-binding domains"/>
    <property type="match status" value="1"/>
</dbReference>
<keyword evidence="2" id="KW-1133">Transmembrane helix</keyword>
<dbReference type="Pfam" id="PF01381">
    <property type="entry name" value="HTH_3"/>
    <property type="match status" value="1"/>
</dbReference>
<feature type="transmembrane region" description="Helical" evidence="2">
    <location>
        <begin position="246"/>
        <end position="265"/>
    </location>
</feature>
<dbReference type="SMART" id="SM00530">
    <property type="entry name" value="HTH_XRE"/>
    <property type="match status" value="1"/>
</dbReference>
<keyword evidence="2" id="KW-0812">Transmembrane</keyword>
<dbReference type="GO" id="GO:0003677">
    <property type="term" value="F:DNA binding"/>
    <property type="evidence" value="ECO:0007669"/>
    <property type="project" value="UniProtKB-KW"/>
</dbReference>
<dbReference type="AlphaFoldDB" id="D1PN26"/>
<keyword evidence="2" id="KW-0472">Membrane</keyword>
<gene>
    <name evidence="4" type="ORF">SUBVAR_05741</name>
</gene>
<accession>D1PN26</accession>
<dbReference type="PANTHER" id="PTHR46558:SF3">
    <property type="entry name" value="TRANSCRIPTIONAL REGULATOR"/>
    <property type="match status" value="1"/>
</dbReference>
<dbReference type="HOGENOM" id="CLU_1034149_0_0_9"/>
<feature type="transmembrane region" description="Helical" evidence="2">
    <location>
        <begin position="197"/>
        <end position="219"/>
    </location>
</feature>
<dbReference type="PANTHER" id="PTHR46558">
    <property type="entry name" value="TRACRIPTIONAL REGULATORY PROTEIN-RELATED-RELATED"/>
    <property type="match status" value="1"/>
</dbReference>
<dbReference type="InterPro" id="IPR001387">
    <property type="entry name" value="Cro/C1-type_HTH"/>
</dbReference>
<evidence type="ECO:0000313" key="4">
    <source>
        <dbReference type="EMBL" id="EFB75961.1"/>
    </source>
</evidence>
<dbReference type="InterPro" id="IPR010982">
    <property type="entry name" value="Lambda_DNA-bd_dom_sf"/>
</dbReference>
<evidence type="ECO:0000256" key="1">
    <source>
        <dbReference type="ARBA" id="ARBA00023125"/>
    </source>
</evidence>
<dbReference type="Proteomes" id="UP000003438">
    <property type="component" value="Unassembled WGS sequence"/>
</dbReference>
<keyword evidence="5" id="KW-1185">Reference proteome</keyword>
<proteinExistence type="predicted"/>
<evidence type="ECO:0000313" key="5">
    <source>
        <dbReference type="Proteomes" id="UP000003438"/>
    </source>
</evidence>
<name>D1PN26_9FIRM</name>
<dbReference type="CDD" id="cd00093">
    <property type="entry name" value="HTH_XRE"/>
    <property type="match status" value="1"/>
</dbReference>